<protein>
    <recommendedName>
        <fullName evidence="4">Secreted protein</fullName>
    </recommendedName>
</protein>
<feature type="signal peptide" evidence="1">
    <location>
        <begin position="1"/>
        <end position="24"/>
    </location>
</feature>
<keyword evidence="1" id="KW-0732">Signal</keyword>
<evidence type="ECO:0008006" key="4">
    <source>
        <dbReference type="Google" id="ProtNLM"/>
    </source>
</evidence>
<organism evidence="2 3">
    <name type="scientific">Hibiscus sabdariffa</name>
    <name type="common">roselle</name>
    <dbReference type="NCBI Taxonomy" id="183260"/>
    <lineage>
        <taxon>Eukaryota</taxon>
        <taxon>Viridiplantae</taxon>
        <taxon>Streptophyta</taxon>
        <taxon>Embryophyta</taxon>
        <taxon>Tracheophyta</taxon>
        <taxon>Spermatophyta</taxon>
        <taxon>Magnoliopsida</taxon>
        <taxon>eudicotyledons</taxon>
        <taxon>Gunneridae</taxon>
        <taxon>Pentapetalae</taxon>
        <taxon>rosids</taxon>
        <taxon>malvids</taxon>
        <taxon>Malvales</taxon>
        <taxon>Malvaceae</taxon>
        <taxon>Malvoideae</taxon>
        <taxon>Hibiscus</taxon>
    </lineage>
</organism>
<proteinExistence type="predicted"/>
<reference evidence="2 3" key="1">
    <citation type="journal article" date="2024" name="G3 (Bethesda)">
        <title>Genome assembly of Hibiscus sabdariffa L. provides insights into metabolisms of medicinal natural products.</title>
        <authorList>
            <person name="Kim T."/>
        </authorList>
    </citation>
    <scope>NUCLEOTIDE SEQUENCE [LARGE SCALE GENOMIC DNA]</scope>
    <source>
        <strain evidence="2">TK-2024</strain>
        <tissue evidence="2">Old leaves</tissue>
    </source>
</reference>
<dbReference type="EMBL" id="JBBPBM010000009">
    <property type="protein sequence ID" value="KAK8568141.1"/>
    <property type="molecule type" value="Genomic_DNA"/>
</dbReference>
<dbReference type="Proteomes" id="UP001472677">
    <property type="component" value="Unassembled WGS sequence"/>
</dbReference>
<gene>
    <name evidence="2" type="ORF">V6N12_006702</name>
</gene>
<evidence type="ECO:0000313" key="3">
    <source>
        <dbReference type="Proteomes" id="UP001472677"/>
    </source>
</evidence>
<evidence type="ECO:0000313" key="2">
    <source>
        <dbReference type="EMBL" id="KAK8568141.1"/>
    </source>
</evidence>
<sequence>MPLQRLEICVGMLKLVVEFVVVVAESVGIVIHQNDSNRSVATTMLRRSNPAAPSVPLLGGLAGGAATSPRILPDKAPLSYLTDRKWKPR</sequence>
<comment type="caution">
    <text evidence="2">The sequence shown here is derived from an EMBL/GenBank/DDBJ whole genome shotgun (WGS) entry which is preliminary data.</text>
</comment>
<evidence type="ECO:0000256" key="1">
    <source>
        <dbReference type="SAM" id="SignalP"/>
    </source>
</evidence>
<feature type="chain" id="PRO_5046302184" description="Secreted protein" evidence="1">
    <location>
        <begin position="25"/>
        <end position="89"/>
    </location>
</feature>
<accession>A0ABR2EZK5</accession>
<dbReference type="PANTHER" id="PTHR37705">
    <property type="entry name" value="BNAA08G11710D PROTEIN"/>
    <property type="match status" value="1"/>
</dbReference>
<keyword evidence="3" id="KW-1185">Reference proteome</keyword>
<dbReference type="PANTHER" id="PTHR37705:SF1">
    <property type="entry name" value="TRANSMEMBRANE PROTEIN"/>
    <property type="match status" value="1"/>
</dbReference>
<name>A0ABR2EZK5_9ROSI</name>